<dbReference type="PROSITE" id="PS50234">
    <property type="entry name" value="VWFA"/>
    <property type="match status" value="1"/>
</dbReference>
<dbReference type="GO" id="GO:0031593">
    <property type="term" value="F:polyubiquitin modification-dependent protein binding"/>
    <property type="evidence" value="ECO:0007669"/>
    <property type="project" value="TreeGrafter"/>
</dbReference>
<dbReference type="GO" id="GO:0008540">
    <property type="term" value="C:proteasome regulatory particle, base subcomplex"/>
    <property type="evidence" value="ECO:0007669"/>
    <property type="project" value="TreeGrafter"/>
</dbReference>
<keyword evidence="2" id="KW-0677">Repeat</keyword>
<reference evidence="8" key="1">
    <citation type="submission" date="2020-06" db="EMBL/GenBank/DDBJ databases">
        <authorList>
            <person name="Li T."/>
            <person name="Hu X."/>
            <person name="Zhang T."/>
            <person name="Song X."/>
            <person name="Zhang H."/>
            <person name="Dai N."/>
            <person name="Sheng W."/>
            <person name="Hou X."/>
            <person name="Wei L."/>
        </authorList>
    </citation>
    <scope>NUCLEOTIDE SEQUENCE</scope>
    <source>
        <strain evidence="8">3651</strain>
        <tissue evidence="8">Leaf</tissue>
    </source>
</reference>
<evidence type="ECO:0000256" key="4">
    <source>
        <dbReference type="ARBA" id="ARBA00044341"/>
    </source>
</evidence>
<comment type="caution">
    <text evidence="8">The sequence shown here is derived from an EMBL/GenBank/DDBJ whole genome shotgun (WGS) entry which is preliminary data.</text>
</comment>
<evidence type="ECO:0000313" key="8">
    <source>
        <dbReference type="EMBL" id="KAK4416825.1"/>
    </source>
</evidence>
<feature type="compositionally biased region" description="Polar residues" evidence="6">
    <location>
        <begin position="259"/>
        <end position="274"/>
    </location>
</feature>
<feature type="region of interest" description="Disordered" evidence="6">
    <location>
        <begin position="360"/>
        <end position="398"/>
    </location>
</feature>
<evidence type="ECO:0000256" key="1">
    <source>
        <dbReference type="ARBA" id="ARBA00005574"/>
    </source>
</evidence>
<dbReference type="AlphaFoldDB" id="A0AAE2CCC3"/>
<sequence length="398" mass="42708">MVLEATMICIDNSEWMRNGDYSPNRFQAQADAVNLICGAKTQSNPENTVGILTMAGKGVRVLVTPTSDLGKILACMHGLEIGGEMNLAAGIQVAQLALKHRQNKKQQQRIIVFVGSPVKYDKKVLELIGRKLKKNSVALDIVNFGEEDQDKSEKLEALLAAVNNNDSSHIVHVPPGPSALSDVLISTPIFTGDGEGGSGFAAAAAGGVSGFEFGVDPNLDPELALALRVSMEEERARQEAAAKKAAEEAAKQEKGEEQSTSQDTTMTDNVNPETSEPEKKTNDLMDDENALLQQALAMSMDDSSSTVAVRDTDMSDASADDHDLQLALQLSVQDGAVEQSNQTDMNKLLADQSFMSSILASLPGVDPNDPHVKDLLASMQSQSENKEDDKAPKEEEKK</sequence>
<keyword evidence="3 8" id="KW-0647">Proteasome</keyword>
<dbReference type="GO" id="GO:0005634">
    <property type="term" value="C:nucleus"/>
    <property type="evidence" value="ECO:0007669"/>
    <property type="project" value="TreeGrafter"/>
</dbReference>
<accession>A0AAE2CCC3</accession>
<evidence type="ECO:0000256" key="2">
    <source>
        <dbReference type="ARBA" id="ARBA00022737"/>
    </source>
</evidence>
<dbReference type="PROSITE" id="PS50330">
    <property type="entry name" value="UIM"/>
    <property type="match status" value="2"/>
</dbReference>
<evidence type="ECO:0000313" key="9">
    <source>
        <dbReference type="Proteomes" id="UP001293254"/>
    </source>
</evidence>
<dbReference type="Proteomes" id="UP001293254">
    <property type="component" value="Unassembled WGS sequence"/>
</dbReference>
<keyword evidence="9" id="KW-1185">Reference proteome</keyword>
<feature type="domain" description="VWFA" evidence="7">
    <location>
        <begin position="5"/>
        <end position="189"/>
    </location>
</feature>
<evidence type="ECO:0000256" key="3">
    <source>
        <dbReference type="ARBA" id="ARBA00022942"/>
    </source>
</evidence>
<dbReference type="CDD" id="cd22297">
    <property type="entry name" value="PSMD4_RAZUL"/>
    <property type="match status" value="1"/>
</dbReference>
<dbReference type="Gene3D" id="3.40.50.410">
    <property type="entry name" value="von Willebrand factor, type A domain"/>
    <property type="match status" value="1"/>
</dbReference>
<dbReference type="SMART" id="SM00726">
    <property type="entry name" value="UIM"/>
    <property type="match status" value="3"/>
</dbReference>
<feature type="compositionally biased region" description="Basic and acidic residues" evidence="6">
    <location>
        <begin position="238"/>
        <end position="257"/>
    </location>
</feature>
<dbReference type="GO" id="GO:0005829">
    <property type="term" value="C:cytosol"/>
    <property type="evidence" value="ECO:0007669"/>
    <property type="project" value="TreeGrafter"/>
</dbReference>
<dbReference type="FunFam" id="3.40.50.410:FF:000005">
    <property type="entry name" value="26S proteasome non-ATPase regulatory subunit 4"/>
    <property type="match status" value="1"/>
</dbReference>
<evidence type="ECO:0000259" key="7">
    <source>
        <dbReference type="PROSITE" id="PS50234"/>
    </source>
</evidence>
<dbReference type="CDD" id="cd01452">
    <property type="entry name" value="VWA_26S_proteasome_subunit"/>
    <property type="match status" value="1"/>
</dbReference>
<name>A0AAE2CCC3_9LAMI</name>
<dbReference type="PANTHER" id="PTHR10223">
    <property type="entry name" value="26S PROTEASOME NON-ATPASE REGULATORY SUBUNIT 4"/>
    <property type="match status" value="1"/>
</dbReference>
<gene>
    <name evidence="8" type="ORF">Salat_2508000</name>
</gene>
<dbReference type="InterPro" id="IPR036465">
    <property type="entry name" value="vWFA_dom_sf"/>
</dbReference>
<dbReference type="Gene3D" id="1.10.287.3990">
    <property type="match status" value="1"/>
</dbReference>
<dbReference type="InterPro" id="IPR027040">
    <property type="entry name" value="PSMD4"/>
</dbReference>
<dbReference type="InterPro" id="IPR003903">
    <property type="entry name" value="UIM_dom"/>
</dbReference>
<protein>
    <recommendedName>
        <fullName evidence="5">26S proteasome non-ATPase regulatory subunit 4 homolog</fullName>
    </recommendedName>
    <alternativeName>
        <fullName evidence="4">26S proteasome regulatory subunit RPN10</fullName>
    </alternativeName>
</protein>
<dbReference type="SUPFAM" id="SSF53300">
    <property type="entry name" value="vWA-like"/>
    <property type="match status" value="1"/>
</dbReference>
<evidence type="ECO:0000256" key="5">
    <source>
        <dbReference type="ARBA" id="ARBA00071116"/>
    </source>
</evidence>
<dbReference type="InterPro" id="IPR002035">
    <property type="entry name" value="VWF_A"/>
</dbReference>
<dbReference type="Pfam" id="PF02809">
    <property type="entry name" value="UIM"/>
    <property type="match status" value="3"/>
</dbReference>
<feature type="region of interest" description="Disordered" evidence="6">
    <location>
        <begin position="238"/>
        <end position="283"/>
    </location>
</feature>
<organism evidence="8 9">
    <name type="scientific">Sesamum alatum</name>
    <dbReference type="NCBI Taxonomy" id="300844"/>
    <lineage>
        <taxon>Eukaryota</taxon>
        <taxon>Viridiplantae</taxon>
        <taxon>Streptophyta</taxon>
        <taxon>Embryophyta</taxon>
        <taxon>Tracheophyta</taxon>
        <taxon>Spermatophyta</taxon>
        <taxon>Magnoliopsida</taxon>
        <taxon>eudicotyledons</taxon>
        <taxon>Gunneridae</taxon>
        <taxon>Pentapetalae</taxon>
        <taxon>asterids</taxon>
        <taxon>lamiids</taxon>
        <taxon>Lamiales</taxon>
        <taxon>Pedaliaceae</taxon>
        <taxon>Sesamum</taxon>
    </lineage>
</organism>
<comment type="similarity">
    <text evidence="1">Belongs to the proteasome subunit S5A family.</text>
</comment>
<evidence type="ECO:0000256" key="6">
    <source>
        <dbReference type="SAM" id="MobiDB-lite"/>
    </source>
</evidence>
<feature type="compositionally biased region" description="Basic and acidic residues" evidence="6">
    <location>
        <begin position="384"/>
        <end position="398"/>
    </location>
</feature>
<dbReference type="PANTHER" id="PTHR10223:SF0">
    <property type="entry name" value="26S PROTEASOME NON-ATPASE REGULATORY SUBUNIT 4"/>
    <property type="match status" value="1"/>
</dbReference>
<proteinExistence type="inferred from homology"/>
<dbReference type="EMBL" id="JACGWO010000010">
    <property type="protein sequence ID" value="KAK4416825.1"/>
    <property type="molecule type" value="Genomic_DNA"/>
</dbReference>
<dbReference type="GO" id="GO:0043161">
    <property type="term" value="P:proteasome-mediated ubiquitin-dependent protein catabolic process"/>
    <property type="evidence" value="ECO:0007669"/>
    <property type="project" value="TreeGrafter"/>
</dbReference>
<dbReference type="Pfam" id="PF13519">
    <property type="entry name" value="VWA_2"/>
    <property type="match status" value="1"/>
</dbReference>
<dbReference type="InterPro" id="IPR049590">
    <property type="entry name" value="PSMD4_RAZUL-like"/>
</dbReference>
<reference evidence="8" key="2">
    <citation type="journal article" date="2024" name="Plant">
        <title>Genomic evolution and insights into agronomic trait innovations of Sesamum species.</title>
        <authorList>
            <person name="Miao H."/>
            <person name="Wang L."/>
            <person name="Qu L."/>
            <person name="Liu H."/>
            <person name="Sun Y."/>
            <person name="Le M."/>
            <person name="Wang Q."/>
            <person name="Wei S."/>
            <person name="Zheng Y."/>
            <person name="Lin W."/>
            <person name="Duan Y."/>
            <person name="Cao H."/>
            <person name="Xiong S."/>
            <person name="Wang X."/>
            <person name="Wei L."/>
            <person name="Li C."/>
            <person name="Ma Q."/>
            <person name="Ju M."/>
            <person name="Zhao R."/>
            <person name="Li G."/>
            <person name="Mu C."/>
            <person name="Tian Q."/>
            <person name="Mei H."/>
            <person name="Zhang T."/>
            <person name="Gao T."/>
            <person name="Zhang H."/>
        </authorList>
    </citation>
    <scope>NUCLEOTIDE SEQUENCE</scope>
    <source>
        <strain evidence="8">3651</strain>
    </source>
</reference>
<dbReference type="FunFam" id="1.10.287.3990:FF:000004">
    <property type="entry name" value="26S proteasome regulatory subunit N10"/>
    <property type="match status" value="1"/>
</dbReference>
<dbReference type="SMART" id="SM00327">
    <property type="entry name" value="VWA"/>
    <property type="match status" value="1"/>
</dbReference>